<evidence type="ECO:0000259" key="1">
    <source>
        <dbReference type="Pfam" id="PF13460"/>
    </source>
</evidence>
<dbReference type="PANTHER" id="PTHR12126:SF11">
    <property type="entry name" value="NADH DEHYDROGENASE [UBIQUINONE] 1 ALPHA SUBCOMPLEX SUBUNIT 9, MITOCHONDRIAL"/>
    <property type="match status" value="1"/>
</dbReference>
<keyword evidence="3" id="KW-1185">Reference proteome</keyword>
<comment type="caution">
    <text evidence="2">The sequence shown here is derived from an EMBL/GenBank/DDBJ whole genome shotgun (WGS) entry which is preliminary data.</text>
</comment>
<organism evidence="2 3">
    <name type="scientific">Flavobacterium ginsengisoli</name>
    <dbReference type="NCBI Taxonomy" id="871694"/>
    <lineage>
        <taxon>Bacteria</taxon>
        <taxon>Pseudomonadati</taxon>
        <taxon>Bacteroidota</taxon>
        <taxon>Flavobacteriia</taxon>
        <taxon>Flavobacteriales</taxon>
        <taxon>Flavobacteriaceae</taxon>
        <taxon>Flavobacterium</taxon>
    </lineage>
</organism>
<dbReference type="Proteomes" id="UP001501367">
    <property type="component" value="Unassembled WGS sequence"/>
</dbReference>
<dbReference type="InterPro" id="IPR036291">
    <property type="entry name" value="NAD(P)-bd_dom_sf"/>
</dbReference>
<protein>
    <submittedName>
        <fullName evidence="2">NAD(P)H-binding protein</fullName>
    </submittedName>
</protein>
<dbReference type="Pfam" id="PF13460">
    <property type="entry name" value="NAD_binding_10"/>
    <property type="match status" value="1"/>
</dbReference>
<gene>
    <name evidence="2" type="ORF">GCM10022422_22300</name>
</gene>
<dbReference type="EMBL" id="BAABDT010000004">
    <property type="protein sequence ID" value="GAA3738422.1"/>
    <property type="molecule type" value="Genomic_DNA"/>
</dbReference>
<name>A0ABP7FFX0_9FLAO</name>
<proteinExistence type="predicted"/>
<dbReference type="SUPFAM" id="SSF51735">
    <property type="entry name" value="NAD(P)-binding Rossmann-fold domains"/>
    <property type="match status" value="1"/>
</dbReference>
<accession>A0ABP7FFX0</accession>
<reference evidence="3" key="1">
    <citation type="journal article" date="2019" name="Int. J. Syst. Evol. Microbiol.">
        <title>The Global Catalogue of Microorganisms (GCM) 10K type strain sequencing project: providing services to taxonomists for standard genome sequencing and annotation.</title>
        <authorList>
            <consortium name="The Broad Institute Genomics Platform"/>
            <consortium name="The Broad Institute Genome Sequencing Center for Infectious Disease"/>
            <person name="Wu L."/>
            <person name="Ma J."/>
        </authorList>
    </citation>
    <scope>NUCLEOTIDE SEQUENCE [LARGE SCALE GENOMIC DNA]</scope>
    <source>
        <strain evidence="3">JCM 17336</strain>
    </source>
</reference>
<dbReference type="RefSeq" id="WP_278021453.1">
    <property type="nucleotide sequence ID" value="NZ_BAABDT010000004.1"/>
</dbReference>
<evidence type="ECO:0000313" key="3">
    <source>
        <dbReference type="Proteomes" id="UP001501367"/>
    </source>
</evidence>
<dbReference type="InterPro" id="IPR016040">
    <property type="entry name" value="NAD(P)-bd_dom"/>
</dbReference>
<evidence type="ECO:0000313" key="2">
    <source>
        <dbReference type="EMBL" id="GAA3738422.1"/>
    </source>
</evidence>
<dbReference type="PANTHER" id="PTHR12126">
    <property type="entry name" value="NADH-UBIQUINONE OXIDOREDUCTASE 39 KDA SUBUNIT-RELATED"/>
    <property type="match status" value="1"/>
</dbReference>
<feature type="domain" description="NAD(P)-binding" evidence="1">
    <location>
        <begin position="8"/>
        <end position="183"/>
    </location>
</feature>
<dbReference type="InterPro" id="IPR051207">
    <property type="entry name" value="ComplexI_NDUFA9_subunit"/>
</dbReference>
<sequence>MKKVLVTGGNGNLGKYVVEALVKKEIKTVVLTTKTSITTQNNIQFFTGDLLENIGLKEATEDVEVIIHCASNPRNFLQTDIEGTKNLLNAADRNSLKHFIYISIVGIDKNDYPYYQAKLQVENIVANSGIPFTILRTTQFHDFVLNMIKTLDQSGKSDFITIPSGLRFQSVAVQEVAELLASIALEQSKGLIKDFGGPEVLHFEEMTKSYLETIQSDKDIILEIPEDIRHKLFTTGVNLCPENNTGKQTWKEYLNILI</sequence>
<dbReference type="Gene3D" id="3.40.50.720">
    <property type="entry name" value="NAD(P)-binding Rossmann-like Domain"/>
    <property type="match status" value="1"/>
</dbReference>